<proteinExistence type="inferred from homology"/>
<dbReference type="PANTHER" id="PTHR15268">
    <property type="entry name" value="THRAP3/BCLAF1"/>
    <property type="match status" value="1"/>
</dbReference>
<feature type="region of interest" description="Disordered" evidence="2">
    <location>
        <begin position="1"/>
        <end position="68"/>
    </location>
</feature>
<organism evidence="3 4">
    <name type="scientific">Mus spicilegus</name>
    <name type="common">Mound-building mouse</name>
    <dbReference type="NCBI Taxonomy" id="10103"/>
    <lineage>
        <taxon>Eukaryota</taxon>
        <taxon>Metazoa</taxon>
        <taxon>Chordata</taxon>
        <taxon>Craniata</taxon>
        <taxon>Vertebrata</taxon>
        <taxon>Euteleostomi</taxon>
        <taxon>Mammalia</taxon>
        <taxon>Eutheria</taxon>
        <taxon>Euarchontoglires</taxon>
        <taxon>Glires</taxon>
        <taxon>Rodentia</taxon>
        <taxon>Myomorpha</taxon>
        <taxon>Muroidea</taxon>
        <taxon>Muridae</taxon>
        <taxon>Murinae</taxon>
        <taxon>Mus</taxon>
        <taxon>Mus</taxon>
    </lineage>
</organism>
<reference evidence="3" key="2">
    <citation type="submission" date="2025-09" db="UniProtKB">
        <authorList>
            <consortium name="Ensembl"/>
        </authorList>
    </citation>
    <scope>IDENTIFICATION</scope>
</reference>
<protein>
    <submittedName>
        <fullName evidence="3">Uncharacterized protein</fullName>
    </submittedName>
</protein>
<comment type="similarity">
    <text evidence="1">Belongs to the BCLAF1/THRAP3 family.</text>
</comment>
<keyword evidence="4" id="KW-1185">Reference proteome</keyword>
<name>A0A8C6GWT1_MUSSI</name>
<evidence type="ECO:0000256" key="1">
    <source>
        <dbReference type="ARBA" id="ARBA00006481"/>
    </source>
</evidence>
<feature type="compositionally biased region" description="Polar residues" evidence="2">
    <location>
        <begin position="57"/>
        <end position="68"/>
    </location>
</feature>
<dbReference type="GO" id="GO:0045944">
    <property type="term" value="P:positive regulation of transcription by RNA polymerase II"/>
    <property type="evidence" value="ECO:0007669"/>
    <property type="project" value="TreeGrafter"/>
</dbReference>
<dbReference type="PANTHER" id="PTHR15268:SF16">
    <property type="entry name" value="THYROID HORMONE RECEPTOR-ASSOCIATED PROTEIN 3"/>
    <property type="match status" value="1"/>
</dbReference>
<dbReference type="GO" id="GO:0003712">
    <property type="term" value="F:transcription coregulator activity"/>
    <property type="evidence" value="ECO:0007669"/>
    <property type="project" value="TreeGrafter"/>
</dbReference>
<dbReference type="GO" id="GO:0016592">
    <property type="term" value="C:mediator complex"/>
    <property type="evidence" value="ECO:0007669"/>
    <property type="project" value="TreeGrafter"/>
</dbReference>
<dbReference type="GeneTree" id="ENSGT01150000290006"/>
<dbReference type="Ensembl" id="ENSMSIT00000016565.1">
    <property type="protein sequence ID" value="ENSMSIP00000013065.1"/>
    <property type="gene ID" value="ENSMSIG00000011324.1"/>
</dbReference>
<dbReference type="InterPro" id="IPR029199">
    <property type="entry name" value="THRAP3_BCLAF1"/>
</dbReference>
<sequence length="68" mass="7691">MSRGRGCSRGAFPRGQGRFMFQKFSTSPKWAHDKFSGEEGEIEDDESGTESREQRRTVYSPQLSRGSS</sequence>
<evidence type="ECO:0000313" key="4">
    <source>
        <dbReference type="Proteomes" id="UP000694415"/>
    </source>
</evidence>
<evidence type="ECO:0000256" key="2">
    <source>
        <dbReference type="SAM" id="MobiDB-lite"/>
    </source>
</evidence>
<feature type="compositionally biased region" description="Acidic residues" evidence="2">
    <location>
        <begin position="38"/>
        <end position="48"/>
    </location>
</feature>
<reference evidence="3" key="1">
    <citation type="submission" date="2025-08" db="UniProtKB">
        <authorList>
            <consortium name="Ensembl"/>
        </authorList>
    </citation>
    <scope>IDENTIFICATION</scope>
</reference>
<evidence type="ECO:0000313" key="3">
    <source>
        <dbReference type="Ensembl" id="ENSMSIP00000013065.1"/>
    </source>
</evidence>
<dbReference type="Proteomes" id="UP000694415">
    <property type="component" value="Unplaced"/>
</dbReference>
<accession>A0A8C6GWT1</accession>
<dbReference type="GO" id="GO:0003677">
    <property type="term" value="F:DNA binding"/>
    <property type="evidence" value="ECO:0007669"/>
    <property type="project" value="TreeGrafter"/>
</dbReference>
<dbReference type="AlphaFoldDB" id="A0A8C6GWT1"/>